<keyword evidence="1" id="KW-1133">Transmembrane helix</keyword>
<evidence type="ECO:0000256" key="1">
    <source>
        <dbReference type="SAM" id="Phobius"/>
    </source>
</evidence>
<evidence type="ECO:0000313" key="2">
    <source>
        <dbReference type="EMBL" id="DAF87896.1"/>
    </source>
</evidence>
<reference evidence="2" key="1">
    <citation type="journal article" date="2021" name="Proc. Natl. Acad. Sci. U.S.A.">
        <title>A Catalog of Tens of Thousands of Viruses from Human Metagenomes Reveals Hidden Associations with Chronic Diseases.</title>
        <authorList>
            <person name="Tisza M.J."/>
            <person name="Buck C.B."/>
        </authorList>
    </citation>
    <scope>NUCLEOTIDE SEQUENCE</scope>
    <source>
        <strain evidence="2">CtRon5</strain>
    </source>
</reference>
<sequence length="41" mass="4914">MVFSLIHEPPIKICNYDGRDTLFPNLSIGYFSTLFFYIRHF</sequence>
<proteinExistence type="predicted"/>
<accession>A0A8S5U0A5</accession>
<organism evidence="2">
    <name type="scientific">Siphoviridae sp. ctRon5</name>
    <dbReference type="NCBI Taxonomy" id="2825505"/>
    <lineage>
        <taxon>Viruses</taxon>
        <taxon>Duplodnaviria</taxon>
        <taxon>Heunggongvirae</taxon>
        <taxon>Uroviricota</taxon>
        <taxon>Caudoviricetes</taxon>
    </lineage>
</organism>
<protein>
    <submittedName>
        <fullName evidence="2">Uncharacterized protein</fullName>
    </submittedName>
</protein>
<keyword evidence="1" id="KW-0472">Membrane</keyword>
<dbReference type="EMBL" id="BK015971">
    <property type="protein sequence ID" value="DAF87896.1"/>
    <property type="molecule type" value="Genomic_DNA"/>
</dbReference>
<name>A0A8S5U0A5_9CAUD</name>
<keyword evidence="1" id="KW-0812">Transmembrane</keyword>
<feature type="transmembrane region" description="Helical" evidence="1">
    <location>
        <begin position="22"/>
        <end position="38"/>
    </location>
</feature>